<comment type="caution">
    <text evidence="1">The sequence shown here is derived from an EMBL/GenBank/DDBJ whole genome shotgun (WGS) entry which is preliminary data.</text>
</comment>
<sequence length="152" mass="16920">MKLSELKHILENLQEISFRLPDGTQIPSHFHVTEVGAVTKHFIDCGGTIRKESVINFQLWTSNDYDHRLAPQKLKSIISLSERHLNLTDQVIEVEYQGEATIQKFGLDFYDGEFWLTTQQTDCLAKDSCGIEQPASQAEASAACCSPGGGCC</sequence>
<dbReference type="InterPro" id="IPR045534">
    <property type="entry name" value="DUF6428"/>
</dbReference>
<reference evidence="2" key="1">
    <citation type="journal article" date="2019" name="Int. J. Syst. Evol. Microbiol.">
        <title>The Global Catalogue of Microorganisms (GCM) 10K type strain sequencing project: providing services to taxonomists for standard genome sequencing and annotation.</title>
        <authorList>
            <consortium name="The Broad Institute Genomics Platform"/>
            <consortium name="The Broad Institute Genome Sequencing Center for Infectious Disease"/>
            <person name="Wu L."/>
            <person name="Ma J."/>
        </authorList>
    </citation>
    <scope>NUCLEOTIDE SEQUENCE [LARGE SCALE GENOMIC DNA]</scope>
    <source>
        <strain evidence="2">CGMCC 1.15111</strain>
    </source>
</reference>
<organism evidence="1 2">
    <name type="scientific">Roseivirga thermotolerans</name>
    <dbReference type="NCBI Taxonomy" id="1758176"/>
    <lineage>
        <taxon>Bacteria</taxon>
        <taxon>Pseudomonadati</taxon>
        <taxon>Bacteroidota</taxon>
        <taxon>Cytophagia</taxon>
        <taxon>Cytophagales</taxon>
        <taxon>Roseivirgaceae</taxon>
        <taxon>Roseivirga</taxon>
    </lineage>
</organism>
<dbReference type="RefSeq" id="WP_189631073.1">
    <property type="nucleotide sequence ID" value="NZ_BNAG01000004.1"/>
</dbReference>
<dbReference type="Proteomes" id="UP000658258">
    <property type="component" value="Unassembled WGS sequence"/>
</dbReference>
<evidence type="ECO:0000313" key="1">
    <source>
        <dbReference type="EMBL" id="GHE71682.1"/>
    </source>
</evidence>
<proteinExistence type="predicted"/>
<accession>A0ABQ3I8M6</accession>
<dbReference type="EMBL" id="BNAG01000004">
    <property type="protein sequence ID" value="GHE71682.1"/>
    <property type="molecule type" value="Genomic_DNA"/>
</dbReference>
<dbReference type="Pfam" id="PF20001">
    <property type="entry name" value="DUF6428"/>
    <property type="match status" value="1"/>
</dbReference>
<keyword evidence="2" id="KW-1185">Reference proteome</keyword>
<protein>
    <submittedName>
        <fullName evidence="1">Uncharacterized protein</fullName>
    </submittedName>
</protein>
<name>A0ABQ3I8M6_9BACT</name>
<gene>
    <name evidence="1" type="ORF">GCM10011340_29660</name>
</gene>
<evidence type="ECO:0000313" key="2">
    <source>
        <dbReference type="Proteomes" id="UP000658258"/>
    </source>
</evidence>